<accession>A0AAV8YQZ2</accession>
<comment type="caution">
    <text evidence="4">The sequence shown here is derived from an EMBL/GenBank/DDBJ whole genome shotgun (WGS) entry which is preliminary data.</text>
</comment>
<evidence type="ECO:0000259" key="3">
    <source>
        <dbReference type="PROSITE" id="PS50240"/>
    </source>
</evidence>
<comment type="similarity">
    <text evidence="2">Belongs to the peptidase S1 family. CLIP subfamily.</text>
</comment>
<proteinExistence type="inferred from homology"/>
<keyword evidence="1" id="KW-1015">Disulfide bond</keyword>
<keyword evidence="5" id="KW-1185">Reference proteome</keyword>
<dbReference type="Proteomes" id="UP001162156">
    <property type="component" value="Unassembled WGS sequence"/>
</dbReference>
<dbReference type="PROSITE" id="PS50240">
    <property type="entry name" value="TRYPSIN_DOM"/>
    <property type="match status" value="1"/>
</dbReference>
<dbReference type="InterPro" id="IPR043504">
    <property type="entry name" value="Peptidase_S1_PA_chymotrypsin"/>
</dbReference>
<organism evidence="4 5">
    <name type="scientific">Rhamnusium bicolor</name>
    <dbReference type="NCBI Taxonomy" id="1586634"/>
    <lineage>
        <taxon>Eukaryota</taxon>
        <taxon>Metazoa</taxon>
        <taxon>Ecdysozoa</taxon>
        <taxon>Arthropoda</taxon>
        <taxon>Hexapoda</taxon>
        <taxon>Insecta</taxon>
        <taxon>Pterygota</taxon>
        <taxon>Neoptera</taxon>
        <taxon>Endopterygota</taxon>
        <taxon>Coleoptera</taxon>
        <taxon>Polyphaga</taxon>
        <taxon>Cucujiformia</taxon>
        <taxon>Chrysomeloidea</taxon>
        <taxon>Cerambycidae</taxon>
        <taxon>Lepturinae</taxon>
        <taxon>Rhagiini</taxon>
        <taxon>Rhamnusium</taxon>
    </lineage>
</organism>
<dbReference type="SUPFAM" id="SSF50494">
    <property type="entry name" value="Trypsin-like serine proteases"/>
    <property type="match status" value="1"/>
</dbReference>
<dbReference type="Pfam" id="PF00089">
    <property type="entry name" value="Trypsin"/>
    <property type="match status" value="1"/>
</dbReference>
<evidence type="ECO:0000256" key="1">
    <source>
        <dbReference type="ARBA" id="ARBA00023157"/>
    </source>
</evidence>
<evidence type="ECO:0000313" key="5">
    <source>
        <dbReference type="Proteomes" id="UP001162156"/>
    </source>
</evidence>
<dbReference type="InterPro" id="IPR033116">
    <property type="entry name" value="TRYPSIN_SER"/>
</dbReference>
<reference evidence="4" key="1">
    <citation type="journal article" date="2023" name="Insect Mol. Biol.">
        <title>Genome sequencing provides insights into the evolution of gene families encoding plant cell wall-degrading enzymes in longhorned beetles.</title>
        <authorList>
            <person name="Shin N.R."/>
            <person name="Okamura Y."/>
            <person name="Kirsch R."/>
            <person name="Pauchet Y."/>
        </authorList>
    </citation>
    <scope>NUCLEOTIDE SEQUENCE</scope>
    <source>
        <strain evidence="4">RBIC_L_NR</strain>
    </source>
</reference>
<dbReference type="AlphaFoldDB" id="A0AAV8YQZ2"/>
<dbReference type="GO" id="GO:0004252">
    <property type="term" value="F:serine-type endopeptidase activity"/>
    <property type="evidence" value="ECO:0007669"/>
    <property type="project" value="InterPro"/>
</dbReference>
<sequence length="73" mass="8001">MYFSICALGEGKDSCSGDSGGPLQISKYLYDDIRSVQYGVISFGGRVCGSGSFPSLYTRVDSYMKWILDNIKP</sequence>
<gene>
    <name evidence="4" type="ORF">NQ314_007436</name>
</gene>
<protein>
    <recommendedName>
        <fullName evidence="3">Peptidase S1 domain-containing protein</fullName>
    </recommendedName>
</protein>
<dbReference type="InterPro" id="IPR009003">
    <property type="entry name" value="Peptidase_S1_PA"/>
</dbReference>
<name>A0AAV8YQZ2_9CUCU</name>
<dbReference type="PANTHER" id="PTHR24256">
    <property type="entry name" value="TRYPTASE-RELATED"/>
    <property type="match status" value="1"/>
</dbReference>
<dbReference type="EMBL" id="JANEYF010001991">
    <property type="protein sequence ID" value="KAJ8953061.1"/>
    <property type="molecule type" value="Genomic_DNA"/>
</dbReference>
<dbReference type="GO" id="GO:0006508">
    <property type="term" value="P:proteolysis"/>
    <property type="evidence" value="ECO:0007669"/>
    <property type="project" value="InterPro"/>
</dbReference>
<dbReference type="InterPro" id="IPR001254">
    <property type="entry name" value="Trypsin_dom"/>
</dbReference>
<dbReference type="PROSITE" id="PS00135">
    <property type="entry name" value="TRYPSIN_SER"/>
    <property type="match status" value="1"/>
</dbReference>
<dbReference type="Gene3D" id="2.40.10.10">
    <property type="entry name" value="Trypsin-like serine proteases"/>
    <property type="match status" value="1"/>
</dbReference>
<evidence type="ECO:0000256" key="2">
    <source>
        <dbReference type="ARBA" id="ARBA00024195"/>
    </source>
</evidence>
<evidence type="ECO:0000313" key="4">
    <source>
        <dbReference type="EMBL" id="KAJ8953061.1"/>
    </source>
</evidence>
<dbReference type="InterPro" id="IPR051487">
    <property type="entry name" value="Ser/Thr_Proteases_Immune/Dev"/>
</dbReference>
<feature type="domain" description="Peptidase S1" evidence="3">
    <location>
        <begin position="1"/>
        <end position="72"/>
    </location>
</feature>